<name>A0A931B0Y8_9ENTE</name>
<accession>A0A931B0Y8</accession>
<gene>
    <name evidence="2" type="ORF">IC227_01165</name>
</gene>
<dbReference type="EMBL" id="JADAKE010000004">
    <property type="protein sequence ID" value="MBF8807267.1"/>
    <property type="molecule type" value="Genomic_DNA"/>
</dbReference>
<dbReference type="Pfam" id="PF12728">
    <property type="entry name" value="HTH_17"/>
    <property type="match status" value="1"/>
</dbReference>
<evidence type="ECO:0000313" key="3">
    <source>
        <dbReference type="Proteomes" id="UP000637757"/>
    </source>
</evidence>
<proteinExistence type="predicted"/>
<evidence type="ECO:0000313" key="2">
    <source>
        <dbReference type="EMBL" id="MBF8807267.1"/>
    </source>
</evidence>
<keyword evidence="3" id="KW-1185">Reference proteome</keyword>
<protein>
    <submittedName>
        <fullName evidence="2">Helix-turn-helix domain-containing protein</fullName>
    </submittedName>
</protein>
<dbReference type="InterPro" id="IPR041657">
    <property type="entry name" value="HTH_17"/>
</dbReference>
<dbReference type="Proteomes" id="UP000637757">
    <property type="component" value="Unassembled WGS sequence"/>
</dbReference>
<organism evidence="2 3">
    <name type="scientific">Enterococcus lacertideformus</name>
    <dbReference type="NCBI Taxonomy" id="2771493"/>
    <lineage>
        <taxon>Bacteria</taxon>
        <taxon>Bacillati</taxon>
        <taxon>Bacillota</taxon>
        <taxon>Bacilli</taxon>
        <taxon>Lactobacillales</taxon>
        <taxon>Enterococcaceae</taxon>
        <taxon>Enterococcus</taxon>
    </lineage>
</organism>
<reference evidence="2" key="1">
    <citation type="submission" date="2020-09" db="EMBL/GenBank/DDBJ databases">
        <title>Genomic insights into the novelty and pathogenicity of a unique biofilm-forming Enterococcus sp. bacteria (Enterococcus lacertideformus) identified in reptiles.</title>
        <authorList>
            <person name="Agius J.E."/>
            <person name="Phalen D.N."/>
            <person name="Rose K."/>
            <person name="Eden J.-S."/>
        </authorList>
    </citation>
    <scope>NUCLEOTIDE SEQUENCE</scope>
    <source>
        <strain evidence="2">PHRS 0518</strain>
    </source>
</reference>
<feature type="domain" description="Helix-turn-helix" evidence="1">
    <location>
        <begin position="17"/>
        <end position="66"/>
    </location>
</feature>
<comment type="caution">
    <text evidence="2">The sequence shown here is derived from an EMBL/GenBank/DDBJ whole genome shotgun (WGS) entry which is preliminary data.</text>
</comment>
<evidence type="ECO:0000259" key="1">
    <source>
        <dbReference type="Pfam" id="PF12728"/>
    </source>
</evidence>
<dbReference type="AlphaFoldDB" id="A0A931B0Y8"/>
<sequence>MEQKMKKRQIQFLNTHFLSTKESIEYLNVSQQTFYKLVKEEKLTKIDKEGVILYFKKEIKKLKERRNN</sequence>